<accession>A0A2U8QYR6</accession>
<dbReference type="OrthoDB" id="1521716at2"/>
<dbReference type="PANTHER" id="PTHR41339">
    <property type="entry name" value="LIPL48"/>
    <property type="match status" value="1"/>
</dbReference>
<proteinExistence type="predicted"/>
<protein>
    <recommendedName>
        <fullName evidence="4">Multidrug transporter</fullName>
    </recommendedName>
</protein>
<reference evidence="2 3" key="1">
    <citation type="submission" date="2018-05" db="EMBL/GenBank/DDBJ databases">
        <title>Flavobacterium sp. MEBiC07310.</title>
        <authorList>
            <person name="Baek K."/>
        </authorList>
    </citation>
    <scope>NUCLEOTIDE SEQUENCE [LARGE SCALE GENOMIC DNA]</scope>
    <source>
        <strain evidence="2 3">MEBiC07310</strain>
    </source>
</reference>
<evidence type="ECO:0000313" key="2">
    <source>
        <dbReference type="EMBL" id="AWM15302.1"/>
    </source>
</evidence>
<dbReference type="AlphaFoldDB" id="A0A2U8QYR6"/>
<dbReference type="Proteomes" id="UP000245429">
    <property type="component" value="Chromosome"/>
</dbReference>
<dbReference type="KEGG" id="fse:DI487_08205"/>
<dbReference type="InterPro" id="IPR011050">
    <property type="entry name" value="Pectin_lyase_fold/virulence"/>
</dbReference>
<evidence type="ECO:0008006" key="4">
    <source>
        <dbReference type="Google" id="ProtNLM"/>
    </source>
</evidence>
<dbReference type="PANTHER" id="PTHR41339:SF1">
    <property type="entry name" value="SECRETED PROTEIN"/>
    <property type="match status" value="1"/>
</dbReference>
<gene>
    <name evidence="2" type="ORF">DI487_08205</name>
</gene>
<organism evidence="2 3">
    <name type="scientific">Flavobacterium sediminis</name>
    <dbReference type="NCBI Taxonomy" id="2201181"/>
    <lineage>
        <taxon>Bacteria</taxon>
        <taxon>Pseudomonadati</taxon>
        <taxon>Bacteroidota</taxon>
        <taxon>Flavobacteriia</taxon>
        <taxon>Flavobacteriales</taxon>
        <taxon>Flavobacteriaceae</taxon>
        <taxon>Flavobacterium</taxon>
    </lineage>
</organism>
<dbReference type="EMBL" id="CP029463">
    <property type="protein sequence ID" value="AWM15302.1"/>
    <property type="molecule type" value="Genomic_DNA"/>
</dbReference>
<feature type="signal peptide" evidence="1">
    <location>
        <begin position="1"/>
        <end position="18"/>
    </location>
</feature>
<dbReference type="SUPFAM" id="SSF51126">
    <property type="entry name" value="Pectin lyase-like"/>
    <property type="match status" value="1"/>
</dbReference>
<name>A0A2U8QYR6_9FLAO</name>
<keyword evidence="1" id="KW-0732">Signal</keyword>
<sequence>MKKTLWLALITASLAACSSDDNSTPTTNLDGKITSLNDPDYDAASLKGNVEGNITLAAGEYILDGALIVKSGYTLTINPGATIKARPGGTDVYLAVEQGAKIDAEGTSAQPILFTSNSGNPRSGDWGGVLLMGYAPISGGGTAVTEVVDFIYGGNNANDNSGTLKYVTVEYTGARINGDKEFNGFTFYGVGNGTIVDNIASMYGDDDAIEFFGGTVEVTNLLVVNAKDDMIDWTQGFQGSIDNAYAIREFGFNDVTSDPRGIEADGNLDGLSPNQSGQSNPTISNLTIVSNSVVELSDIVKIRRGSGVTITNALFSLGSNAVAPGDFIDLTDGAGYAADNLVSISGNATGSSLDINDIKYDATETPTDIPAVQGATINVTAGTTGGADTTAFDWTGYSF</sequence>
<evidence type="ECO:0000313" key="3">
    <source>
        <dbReference type="Proteomes" id="UP000245429"/>
    </source>
</evidence>
<feature type="chain" id="PRO_5016091247" description="Multidrug transporter" evidence="1">
    <location>
        <begin position="19"/>
        <end position="399"/>
    </location>
</feature>
<evidence type="ECO:0000256" key="1">
    <source>
        <dbReference type="SAM" id="SignalP"/>
    </source>
</evidence>
<keyword evidence="3" id="KW-1185">Reference proteome</keyword>
<dbReference type="PROSITE" id="PS51257">
    <property type="entry name" value="PROKAR_LIPOPROTEIN"/>
    <property type="match status" value="1"/>
</dbReference>